<evidence type="ECO:0000256" key="4">
    <source>
        <dbReference type="ARBA" id="ARBA00023014"/>
    </source>
</evidence>
<evidence type="ECO:0000259" key="6">
    <source>
        <dbReference type="Pfam" id="PF00330"/>
    </source>
</evidence>
<dbReference type="GO" id="GO:0051539">
    <property type="term" value="F:4 iron, 4 sulfur cluster binding"/>
    <property type="evidence" value="ECO:0007669"/>
    <property type="project" value="UniProtKB-KW"/>
</dbReference>
<keyword evidence="1" id="KW-0004">4Fe-4S</keyword>
<dbReference type="NCBIfam" id="NF001614">
    <property type="entry name" value="PRK00402.1"/>
    <property type="match status" value="1"/>
</dbReference>
<dbReference type="GO" id="GO:0009098">
    <property type="term" value="P:L-leucine biosynthetic process"/>
    <property type="evidence" value="ECO:0007669"/>
    <property type="project" value="InterPro"/>
</dbReference>
<gene>
    <name evidence="7" type="primary">dmdA_8</name>
    <name evidence="7" type="ORF">SDC9_40036</name>
</gene>
<protein>
    <submittedName>
        <fullName evidence="7">2,3-dimethylmalate dehydratase large subunit</fullName>
        <ecNumber evidence="7">4.2.1.85</ecNumber>
    </submittedName>
</protein>
<dbReference type="InterPro" id="IPR006251">
    <property type="entry name" value="Homoacnase/IPMdehydase_lsu"/>
</dbReference>
<dbReference type="Pfam" id="PF00330">
    <property type="entry name" value="Aconitase"/>
    <property type="match status" value="1"/>
</dbReference>
<dbReference type="GO" id="GO:0046872">
    <property type="term" value="F:metal ion binding"/>
    <property type="evidence" value="ECO:0007669"/>
    <property type="project" value="UniProtKB-KW"/>
</dbReference>
<dbReference type="InterPro" id="IPR015931">
    <property type="entry name" value="Acnase/IPM_dHydase_lsu_aba_1/3"/>
</dbReference>
<dbReference type="Gene3D" id="3.30.499.10">
    <property type="entry name" value="Aconitase, domain 3"/>
    <property type="match status" value="2"/>
</dbReference>
<dbReference type="NCBIfam" id="TIGR01343">
    <property type="entry name" value="hacA_fam"/>
    <property type="match status" value="1"/>
</dbReference>
<dbReference type="GO" id="GO:0047868">
    <property type="term" value="F:dimethylmaleate hydratase activity"/>
    <property type="evidence" value="ECO:0007669"/>
    <property type="project" value="UniProtKB-EC"/>
</dbReference>
<dbReference type="HAMAP" id="MF_01027">
    <property type="entry name" value="LeuC_type2"/>
    <property type="match status" value="1"/>
</dbReference>
<dbReference type="SUPFAM" id="SSF53732">
    <property type="entry name" value="Aconitase iron-sulfur domain"/>
    <property type="match status" value="1"/>
</dbReference>
<dbReference type="PANTHER" id="PTHR43822:SF2">
    <property type="entry name" value="HOMOACONITASE, MITOCHONDRIAL"/>
    <property type="match status" value="1"/>
</dbReference>
<name>A0A644VR76_9ZZZZ</name>
<dbReference type="PANTHER" id="PTHR43822">
    <property type="entry name" value="HOMOACONITASE, MITOCHONDRIAL-RELATED"/>
    <property type="match status" value="1"/>
</dbReference>
<dbReference type="AlphaFoldDB" id="A0A644VR76"/>
<keyword evidence="5 7" id="KW-0456">Lyase</keyword>
<dbReference type="InterPro" id="IPR036008">
    <property type="entry name" value="Aconitase_4Fe-4S_dom"/>
</dbReference>
<keyword evidence="3" id="KW-0408">Iron</keyword>
<sequence>MGKTAAEKIISAHSGVDARAGDFVIADVDLAMIHDTTGPIAIQAFEEYGKERVWDPSKMVVVLDHATPSPNERISNLHALLRNFASAQGISLFDVGDGVCHQLVVERGLVSPGGLAVGADSHTCTYGALNVFAFGIGSTDMSGVMLTGKLWLRVPGTMKVHIRGPMEEGTCAKDLMLHLIGKIGSDGADYLALSFCGDTVRGMSLSERMTLSNMAIECGAKAGLMEADDTTAAHLRALGKSEGIPAFDDEDSRFDGKIEMYAPDVPPQVSLPHSVDAAVPVTEAAGTEISQVYIGTCTNGRLDDLRIAARILAGNHVSPNCRLLVCPPSRKVLADGLAEGIILQLVEAGATILPPGCGPCPGTHLGVPGDGENVLSTANRNFRGRMGNNKSGVYLASPATCAASALEGRITDPRPYLSRKQ</sequence>
<dbReference type="InterPro" id="IPR050067">
    <property type="entry name" value="IPM_dehydratase_rel_enz"/>
</dbReference>
<dbReference type="PRINTS" id="PR00415">
    <property type="entry name" value="ACONITASE"/>
</dbReference>
<evidence type="ECO:0000313" key="7">
    <source>
        <dbReference type="EMBL" id="MPL93888.1"/>
    </source>
</evidence>
<evidence type="ECO:0000256" key="3">
    <source>
        <dbReference type="ARBA" id="ARBA00023004"/>
    </source>
</evidence>
<comment type="caution">
    <text evidence="7">The sequence shown here is derived from an EMBL/GenBank/DDBJ whole genome shotgun (WGS) entry which is preliminary data.</text>
</comment>
<dbReference type="CDD" id="cd01583">
    <property type="entry name" value="IPMI"/>
    <property type="match status" value="1"/>
</dbReference>
<evidence type="ECO:0000256" key="2">
    <source>
        <dbReference type="ARBA" id="ARBA00022723"/>
    </source>
</evidence>
<dbReference type="GO" id="GO:0003861">
    <property type="term" value="F:3-isopropylmalate dehydratase activity"/>
    <property type="evidence" value="ECO:0007669"/>
    <property type="project" value="InterPro"/>
</dbReference>
<accession>A0A644VR76</accession>
<evidence type="ECO:0000256" key="5">
    <source>
        <dbReference type="ARBA" id="ARBA00023239"/>
    </source>
</evidence>
<keyword evidence="2" id="KW-0479">Metal-binding</keyword>
<dbReference type="InterPro" id="IPR018136">
    <property type="entry name" value="Aconitase_4Fe-4S_BS"/>
</dbReference>
<dbReference type="EMBL" id="VSSQ01000407">
    <property type="protein sequence ID" value="MPL93888.1"/>
    <property type="molecule type" value="Genomic_DNA"/>
</dbReference>
<dbReference type="InterPro" id="IPR033941">
    <property type="entry name" value="IPMI_cat"/>
</dbReference>
<reference evidence="7" key="1">
    <citation type="submission" date="2019-08" db="EMBL/GenBank/DDBJ databases">
        <authorList>
            <person name="Kucharzyk K."/>
            <person name="Murdoch R.W."/>
            <person name="Higgins S."/>
            <person name="Loffler F."/>
        </authorList>
    </citation>
    <scope>NUCLEOTIDE SEQUENCE</scope>
</reference>
<dbReference type="InterPro" id="IPR001030">
    <property type="entry name" value="Acoase/IPM_deHydtase_lsu_aba"/>
</dbReference>
<evidence type="ECO:0000256" key="1">
    <source>
        <dbReference type="ARBA" id="ARBA00022485"/>
    </source>
</evidence>
<dbReference type="InterPro" id="IPR011826">
    <property type="entry name" value="HAcnase/IPMdehydase_lsu_prok"/>
</dbReference>
<dbReference type="EC" id="4.2.1.85" evidence="7"/>
<dbReference type="NCBIfam" id="TIGR02086">
    <property type="entry name" value="IPMI_arch"/>
    <property type="match status" value="1"/>
</dbReference>
<feature type="domain" description="Aconitase/3-isopropylmalate dehydratase large subunit alpha/beta/alpha" evidence="6">
    <location>
        <begin position="7"/>
        <end position="285"/>
    </location>
</feature>
<dbReference type="PROSITE" id="PS00450">
    <property type="entry name" value="ACONITASE_1"/>
    <property type="match status" value="1"/>
</dbReference>
<proteinExistence type="inferred from homology"/>
<organism evidence="7">
    <name type="scientific">bioreactor metagenome</name>
    <dbReference type="NCBI Taxonomy" id="1076179"/>
    <lineage>
        <taxon>unclassified sequences</taxon>
        <taxon>metagenomes</taxon>
        <taxon>ecological metagenomes</taxon>
    </lineage>
</organism>
<keyword evidence="4" id="KW-0411">Iron-sulfur</keyword>